<dbReference type="EMBL" id="UFSZ01000001">
    <property type="protein sequence ID" value="SUV17431.1"/>
    <property type="molecule type" value="Genomic_DNA"/>
</dbReference>
<evidence type="ECO:0000313" key="2">
    <source>
        <dbReference type="EMBL" id="SUV17431.1"/>
    </source>
</evidence>
<protein>
    <submittedName>
        <fullName evidence="1">Uncharacterized protein</fullName>
    </submittedName>
</protein>
<dbReference type="AlphaFoldDB" id="A0A2S0K092"/>
<evidence type="ECO:0000313" key="3">
    <source>
        <dbReference type="Proteomes" id="UP000238825"/>
    </source>
</evidence>
<dbReference type="GeneID" id="48276719"/>
<evidence type="ECO:0000313" key="1">
    <source>
        <dbReference type="EMBL" id="AVK96751.1"/>
    </source>
</evidence>
<sequence>MTLVYLYQQEDGSWTIFYDSTYIPETFKNKIITTNIPEYPQDGNGYVLSRNPVTEEFYWELVTSEEPELEPEPEPIPPVETIGRCLKAIN</sequence>
<reference evidence="1 3" key="1">
    <citation type="submission" date="2017-03" db="EMBL/GenBank/DDBJ databases">
        <title>The whole genome sequencing and assembly of Lysinibacillus sphaericus DSM 28T strain.</title>
        <authorList>
            <person name="Lee Y.-J."/>
            <person name="Yi H."/>
            <person name="Bahn Y.-S."/>
            <person name="Kim J.F."/>
            <person name="Lee D.-W."/>
        </authorList>
    </citation>
    <scope>NUCLEOTIDE SEQUENCE [LARGE SCALE GENOMIC DNA]</scope>
    <source>
        <strain evidence="1 3">DSM 28</strain>
    </source>
</reference>
<accession>A0A2S0K092</accession>
<evidence type="ECO:0000313" key="4">
    <source>
        <dbReference type="Proteomes" id="UP000255295"/>
    </source>
</evidence>
<dbReference type="Proteomes" id="UP000238825">
    <property type="component" value="Chromosome"/>
</dbReference>
<organism evidence="1 3">
    <name type="scientific">Lysinibacillus sphaericus</name>
    <name type="common">Bacillus sphaericus</name>
    <dbReference type="NCBI Taxonomy" id="1421"/>
    <lineage>
        <taxon>Bacteria</taxon>
        <taxon>Bacillati</taxon>
        <taxon>Bacillota</taxon>
        <taxon>Bacilli</taxon>
        <taxon>Bacillales</taxon>
        <taxon>Bacillaceae</taxon>
        <taxon>Lysinibacillus</taxon>
    </lineage>
</organism>
<dbReference type="Proteomes" id="UP000255295">
    <property type="component" value="Unassembled WGS sequence"/>
</dbReference>
<proteinExistence type="predicted"/>
<dbReference type="EMBL" id="CP019980">
    <property type="protein sequence ID" value="AVK96751.1"/>
    <property type="molecule type" value="Genomic_DNA"/>
</dbReference>
<name>A0A2S0K092_LYSSH</name>
<reference evidence="2 4" key="2">
    <citation type="submission" date="2018-06" db="EMBL/GenBank/DDBJ databases">
        <authorList>
            <consortium name="Pathogen Informatics"/>
            <person name="Doyle S."/>
        </authorList>
    </citation>
    <scope>NUCLEOTIDE SEQUENCE [LARGE SCALE GENOMIC DNA]</scope>
    <source>
        <strain evidence="2 4">NCTC10338</strain>
    </source>
</reference>
<gene>
    <name evidence="1" type="ORF">LS41612_10960</name>
    <name evidence="2" type="ORF">NCTC10338_02534</name>
</gene>
<dbReference type="RefSeq" id="WP_024364067.1">
    <property type="nucleotide sequence ID" value="NZ_BJNS01000044.1"/>
</dbReference>